<comment type="caution">
    <text evidence="5">The sequence shown here is derived from an EMBL/GenBank/DDBJ whole genome shotgun (WGS) entry which is preliminary data.</text>
</comment>
<feature type="chain" id="PRO_5009526935" description="EfeO-type cupredoxin-like domain-containing protein" evidence="3">
    <location>
        <begin position="17"/>
        <end position="123"/>
    </location>
</feature>
<name>A0A1F6U195_9PROT</name>
<dbReference type="InterPro" id="IPR050845">
    <property type="entry name" value="Cu-binding_ET"/>
</dbReference>
<reference evidence="5 6" key="1">
    <citation type="journal article" date="2016" name="Nat. Commun.">
        <title>Thousands of microbial genomes shed light on interconnected biogeochemical processes in an aquifer system.</title>
        <authorList>
            <person name="Anantharaman K."/>
            <person name="Brown C.T."/>
            <person name="Hug L.A."/>
            <person name="Sharon I."/>
            <person name="Castelle C.J."/>
            <person name="Probst A.J."/>
            <person name="Thomas B.C."/>
            <person name="Singh A."/>
            <person name="Wilkins M.J."/>
            <person name="Karaoz U."/>
            <person name="Brodie E.L."/>
            <person name="Williams K.H."/>
            <person name="Hubbard S.S."/>
            <person name="Banfield J.F."/>
        </authorList>
    </citation>
    <scope>NUCLEOTIDE SEQUENCE [LARGE SCALE GENOMIC DNA]</scope>
</reference>
<sequence>MFAWVLLVSVPLAARAADADAQQVTVHLGDYRFQPETIEVVAGRPVELTLVNDDKITPHNFTLKEPAAGLDLSANVSGGQSATLRFTPQTAGTYPLYCNKKLPFMKSHRERGMEAKLVVKPAS</sequence>
<keyword evidence="1" id="KW-0479">Metal-binding</keyword>
<dbReference type="EMBL" id="MFTC01000051">
    <property type="protein sequence ID" value="OGI51110.1"/>
    <property type="molecule type" value="Genomic_DNA"/>
</dbReference>
<dbReference type="SUPFAM" id="SSF49503">
    <property type="entry name" value="Cupredoxins"/>
    <property type="match status" value="1"/>
</dbReference>
<dbReference type="InterPro" id="IPR028096">
    <property type="entry name" value="EfeO_Cupredoxin"/>
</dbReference>
<accession>A0A1F6U195</accession>
<evidence type="ECO:0000313" key="6">
    <source>
        <dbReference type="Proteomes" id="UP000179037"/>
    </source>
</evidence>
<evidence type="ECO:0000313" key="5">
    <source>
        <dbReference type="EMBL" id="OGI51110.1"/>
    </source>
</evidence>
<evidence type="ECO:0000259" key="4">
    <source>
        <dbReference type="Pfam" id="PF13473"/>
    </source>
</evidence>
<keyword evidence="3" id="KW-0732">Signal</keyword>
<evidence type="ECO:0000256" key="3">
    <source>
        <dbReference type="SAM" id="SignalP"/>
    </source>
</evidence>
<keyword evidence="2" id="KW-0186">Copper</keyword>
<proteinExistence type="predicted"/>
<dbReference type="Pfam" id="PF13473">
    <property type="entry name" value="Cupredoxin_1"/>
    <property type="match status" value="1"/>
</dbReference>
<dbReference type="InterPro" id="IPR008972">
    <property type="entry name" value="Cupredoxin"/>
</dbReference>
<protein>
    <recommendedName>
        <fullName evidence="4">EfeO-type cupredoxin-like domain-containing protein</fullName>
    </recommendedName>
</protein>
<evidence type="ECO:0000256" key="2">
    <source>
        <dbReference type="ARBA" id="ARBA00023008"/>
    </source>
</evidence>
<gene>
    <name evidence="5" type="ORF">A3A87_00660</name>
</gene>
<dbReference type="PANTHER" id="PTHR38439">
    <property type="entry name" value="AURACYANIN-B"/>
    <property type="match status" value="1"/>
</dbReference>
<feature type="domain" description="EfeO-type cupredoxin-like" evidence="4">
    <location>
        <begin position="5"/>
        <end position="99"/>
    </location>
</feature>
<dbReference type="Gene3D" id="2.60.40.420">
    <property type="entry name" value="Cupredoxins - blue copper proteins"/>
    <property type="match status" value="1"/>
</dbReference>
<organism evidence="5 6">
    <name type="scientific">Candidatus Muproteobacteria bacterium RIFCSPLOWO2_01_FULL_60_18</name>
    <dbReference type="NCBI Taxonomy" id="1817768"/>
    <lineage>
        <taxon>Bacteria</taxon>
        <taxon>Pseudomonadati</taxon>
        <taxon>Pseudomonadota</taxon>
        <taxon>Candidatus Muproteobacteria</taxon>
    </lineage>
</organism>
<dbReference type="PANTHER" id="PTHR38439:SF3">
    <property type="entry name" value="COPPER-RESISTANT CUPROPROTEIN COPI"/>
    <property type="match status" value="1"/>
</dbReference>
<feature type="signal peptide" evidence="3">
    <location>
        <begin position="1"/>
        <end position="16"/>
    </location>
</feature>
<dbReference type="AlphaFoldDB" id="A0A1F6U195"/>
<dbReference type="Proteomes" id="UP000179037">
    <property type="component" value="Unassembled WGS sequence"/>
</dbReference>
<dbReference type="STRING" id="1817768.A3A87_00660"/>
<evidence type="ECO:0000256" key="1">
    <source>
        <dbReference type="ARBA" id="ARBA00022723"/>
    </source>
</evidence>
<dbReference type="GO" id="GO:0046872">
    <property type="term" value="F:metal ion binding"/>
    <property type="evidence" value="ECO:0007669"/>
    <property type="project" value="UniProtKB-KW"/>
</dbReference>